<dbReference type="SMR" id="A0A5M7BMN4"/>
<evidence type="ECO:0000256" key="1">
    <source>
        <dbReference type="ARBA" id="ARBA00023015"/>
    </source>
</evidence>
<dbReference type="InterPro" id="IPR011711">
    <property type="entry name" value="GntR_C"/>
</dbReference>
<dbReference type="InterPro" id="IPR036388">
    <property type="entry name" value="WH-like_DNA-bd_sf"/>
</dbReference>
<dbReference type="EMBL" id="VWPH01000015">
    <property type="protein sequence ID" value="KAA5828381.1"/>
    <property type="molecule type" value="Genomic_DNA"/>
</dbReference>
<evidence type="ECO:0000313" key="6">
    <source>
        <dbReference type="Proteomes" id="UP000323946"/>
    </source>
</evidence>
<dbReference type="SUPFAM" id="SSF48008">
    <property type="entry name" value="GntR ligand-binding domain-like"/>
    <property type="match status" value="1"/>
</dbReference>
<comment type="caution">
    <text evidence="5">The sequence shown here is derived from an EMBL/GenBank/DDBJ whole genome shotgun (WGS) entry which is preliminary data.</text>
</comment>
<protein>
    <submittedName>
        <fullName evidence="5">FadR family transcriptional regulator</fullName>
    </submittedName>
</protein>
<dbReference type="Gene3D" id="1.20.120.530">
    <property type="entry name" value="GntR ligand-binding domain-like"/>
    <property type="match status" value="1"/>
</dbReference>
<dbReference type="GO" id="GO:0003700">
    <property type="term" value="F:DNA-binding transcription factor activity"/>
    <property type="evidence" value="ECO:0007669"/>
    <property type="project" value="InterPro"/>
</dbReference>
<dbReference type="PROSITE" id="PS50949">
    <property type="entry name" value="HTH_GNTR"/>
    <property type="match status" value="1"/>
</dbReference>
<dbReference type="RefSeq" id="WP_150069881.1">
    <property type="nucleotide sequence ID" value="NZ_JBEPDJ010000001.1"/>
</dbReference>
<dbReference type="Pfam" id="PF00392">
    <property type="entry name" value="GntR"/>
    <property type="match status" value="1"/>
</dbReference>
<dbReference type="OrthoDB" id="7989071at2"/>
<keyword evidence="2" id="KW-0238">DNA-binding</keyword>
<dbReference type="Gene3D" id="1.10.10.10">
    <property type="entry name" value="Winged helix-like DNA-binding domain superfamily/Winged helix DNA-binding domain"/>
    <property type="match status" value="1"/>
</dbReference>
<sequence length="232" mass="25825">MGVDLSFLVQRLAEQATPEAATGRLRLPTERELVAALDISRGALREELATLELLGFVERTQGRGSYLRVPDATFIRLYFDLSRQLGQLGTGEFRSAREMIELSVAESAARLATADDVDELRRLVDEMVQASSAGDDARALEADLEFHRKLFLIVDNPIFGILQDGLSHALRTEVVERRRLAVERLPVEPGQTRVVDTVHYGIVEAVAERDAEGARLAMRRHFEVWSSLAAKS</sequence>
<dbReference type="Pfam" id="PF07729">
    <property type="entry name" value="FCD"/>
    <property type="match status" value="1"/>
</dbReference>
<name>A0A5M7BMN4_SACHI</name>
<dbReference type="InterPro" id="IPR000524">
    <property type="entry name" value="Tscrpt_reg_HTH_GntR"/>
</dbReference>
<feature type="domain" description="HTH gntR-type" evidence="4">
    <location>
        <begin position="2"/>
        <end position="70"/>
    </location>
</feature>
<organism evidence="5 6">
    <name type="scientific">Saccharopolyspora hirsuta</name>
    <dbReference type="NCBI Taxonomy" id="1837"/>
    <lineage>
        <taxon>Bacteria</taxon>
        <taxon>Bacillati</taxon>
        <taxon>Actinomycetota</taxon>
        <taxon>Actinomycetes</taxon>
        <taxon>Pseudonocardiales</taxon>
        <taxon>Pseudonocardiaceae</taxon>
        <taxon>Saccharopolyspora</taxon>
    </lineage>
</organism>
<keyword evidence="6" id="KW-1185">Reference proteome</keyword>
<proteinExistence type="predicted"/>
<dbReference type="SUPFAM" id="SSF46785">
    <property type="entry name" value="Winged helix' DNA-binding domain"/>
    <property type="match status" value="1"/>
</dbReference>
<dbReference type="SMART" id="SM00895">
    <property type="entry name" value="FCD"/>
    <property type="match status" value="1"/>
</dbReference>
<dbReference type="PANTHER" id="PTHR43537">
    <property type="entry name" value="TRANSCRIPTIONAL REGULATOR, GNTR FAMILY"/>
    <property type="match status" value="1"/>
</dbReference>
<evidence type="ECO:0000259" key="4">
    <source>
        <dbReference type="PROSITE" id="PS50949"/>
    </source>
</evidence>
<evidence type="ECO:0000256" key="3">
    <source>
        <dbReference type="ARBA" id="ARBA00023163"/>
    </source>
</evidence>
<keyword evidence="1" id="KW-0805">Transcription regulation</keyword>
<evidence type="ECO:0000313" key="5">
    <source>
        <dbReference type="EMBL" id="KAA5828381.1"/>
    </source>
</evidence>
<keyword evidence="3" id="KW-0804">Transcription</keyword>
<dbReference type="InterPro" id="IPR036390">
    <property type="entry name" value="WH_DNA-bd_sf"/>
</dbReference>
<evidence type="ECO:0000256" key="2">
    <source>
        <dbReference type="ARBA" id="ARBA00023125"/>
    </source>
</evidence>
<dbReference type="PANTHER" id="PTHR43537:SF5">
    <property type="entry name" value="UXU OPERON TRANSCRIPTIONAL REGULATOR"/>
    <property type="match status" value="1"/>
</dbReference>
<dbReference type="GO" id="GO:0003677">
    <property type="term" value="F:DNA binding"/>
    <property type="evidence" value="ECO:0007669"/>
    <property type="project" value="UniProtKB-KW"/>
</dbReference>
<dbReference type="AlphaFoldDB" id="A0A5M7BMN4"/>
<dbReference type="Proteomes" id="UP000323946">
    <property type="component" value="Unassembled WGS sequence"/>
</dbReference>
<accession>A0A5M7BMN4</accession>
<dbReference type="PRINTS" id="PR00035">
    <property type="entry name" value="HTHGNTR"/>
</dbReference>
<dbReference type="InterPro" id="IPR008920">
    <property type="entry name" value="TF_FadR/GntR_C"/>
</dbReference>
<reference evidence="5 6" key="1">
    <citation type="submission" date="2019-09" db="EMBL/GenBank/DDBJ databases">
        <title>Draft genome sequence of the thermophilic Saccharopolyspora hirsuta VKM Ac-666T.</title>
        <authorList>
            <person name="Lobastova T.G."/>
            <person name="Fokina V."/>
            <person name="Bragin E.Y."/>
            <person name="Shtratnikova V.Y."/>
            <person name="Starodumova I.P."/>
            <person name="Tarlachkov S.V."/>
            <person name="Donova M.V."/>
        </authorList>
    </citation>
    <scope>NUCLEOTIDE SEQUENCE [LARGE SCALE GENOMIC DNA]</scope>
    <source>
        <strain evidence="5 6">VKM Ac-666</strain>
    </source>
</reference>
<gene>
    <name evidence="5" type="ORF">F1721_28475</name>
</gene>